<comment type="function">
    <text evidence="2">Catalytic subunit of the ferredoxin-thioredoxin reductase (FTR), which catalyzes the two-electron reduction of thioredoxins by the electrons provided by reduced ferredoxin.</text>
</comment>
<sequence length="105" mass="12414">MSPEELYALLKKEEEKGYYLHKNYQHCMDIIQSLLDNLENYGYLNCPCRLANGDAEKDKHNICPCSYRNIDVKEFGACYCHLFVSETHKDNENFFPEIEDRDNSH</sequence>
<keyword evidence="10" id="KW-1015">Disulfide bond</keyword>
<keyword evidence="7" id="KW-0560">Oxidoreductase</keyword>
<comment type="catalytic activity">
    <reaction evidence="13">
        <text>[thioredoxin]-disulfide + 2 reduced [2Fe-2S]-[ferredoxin] + 2 H(+) = [thioredoxin]-dithiol + 2 oxidized [2Fe-2S]-[ferredoxin]</text>
        <dbReference type="Rhea" id="RHEA:42336"/>
        <dbReference type="Rhea" id="RHEA-COMP:10000"/>
        <dbReference type="Rhea" id="RHEA-COMP:10001"/>
        <dbReference type="Rhea" id="RHEA-COMP:10698"/>
        <dbReference type="Rhea" id="RHEA-COMP:10700"/>
        <dbReference type="ChEBI" id="CHEBI:15378"/>
        <dbReference type="ChEBI" id="CHEBI:29950"/>
        <dbReference type="ChEBI" id="CHEBI:33737"/>
        <dbReference type="ChEBI" id="CHEBI:33738"/>
        <dbReference type="ChEBI" id="CHEBI:50058"/>
        <dbReference type="EC" id="1.8.7.2"/>
    </reaction>
</comment>
<comment type="similarity">
    <text evidence="3">Belongs to the ferredoxin thioredoxin reductase beta subunit family.</text>
</comment>
<dbReference type="EC" id="1.8.7.2" evidence="4"/>
<proteinExistence type="inferred from homology"/>
<dbReference type="RefSeq" id="WP_334315662.1">
    <property type="nucleotide sequence ID" value="NZ_CP065938.1"/>
</dbReference>
<dbReference type="PANTHER" id="PTHR35113:SF1">
    <property type="entry name" value="FERREDOXIN-THIOREDOXIN REDUCTASE CATALYTIC CHAIN, CHLOROPLASTIC"/>
    <property type="match status" value="1"/>
</dbReference>
<evidence type="ECO:0000256" key="8">
    <source>
        <dbReference type="ARBA" id="ARBA00023004"/>
    </source>
</evidence>
<evidence type="ECO:0000256" key="3">
    <source>
        <dbReference type="ARBA" id="ARBA00007941"/>
    </source>
</evidence>
<dbReference type="Proteomes" id="UP001058120">
    <property type="component" value="Chromosome"/>
</dbReference>
<protein>
    <recommendedName>
        <fullName evidence="4">ferredoxin:thioredoxin reductase</fullName>
        <ecNumber evidence="4">1.8.7.2</ecNumber>
    </recommendedName>
    <alternativeName>
        <fullName evidence="12">Ferredoxin-thioredoxin reductase subunit B</fullName>
    </alternativeName>
</protein>
<keyword evidence="5" id="KW-0004">4Fe-4S</keyword>
<gene>
    <name evidence="14" type="ORF">JBF11_01740</name>
</gene>
<dbReference type="Pfam" id="PF02943">
    <property type="entry name" value="FeThRed_B"/>
    <property type="match status" value="1"/>
</dbReference>
<dbReference type="EMBL" id="CP065938">
    <property type="protein sequence ID" value="UWX06063.1"/>
    <property type="molecule type" value="Genomic_DNA"/>
</dbReference>
<evidence type="ECO:0000256" key="10">
    <source>
        <dbReference type="ARBA" id="ARBA00023157"/>
    </source>
</evidence>
<keyword evidence="9" id="KW-0411">Iron-sulfur</keyword>
<evidence type="ECO:0000256" key="2">
    <source>
        <dbReference type="ARBA" id="ARBA00003945"/>
    </source>
</evidence>
<dbReference type="Gene3D" id="3.90.460.10">
    <property type="entry name" value="Ferredoxin thioredoxin reductase catalytic beta subunit"/>
    <property type="match status" value="1"/>
</dbReference>
<organism evidence="14 15">
    <name type="scientific">Taurinivorans muris</name>
    <dbReference type="NCBI Taxonomy" id="2787751"/>
    <lineage>
        <taxon>Bacteria</taxon>
        <taxon>Pseudomonadati</taxon>
        <taxon>Thermodesulfobacteriota</taxon>
        <taxon>Desulfovibrionia</taxon>
        <taxon>Desulfovibrionales</taxon>
        <taxon>Desulfovibrionaceae</taxon>
        <taxon>Taurinivorans</taxon>
    </lineage>
</organism>
<dbReference type="SUPFAM" id="SSF57662">
    <property type="entry name" value="Ferredoxin thioredoxin reductase (FTR), catalytic beta chain"/>
    <property type="match status" value="1"/>
</dbReference>
<reference evidence="14" key="1">
    <citation type="submission" date="2020-12" db="EMBL/GenBank/DDBJ databases">
        <title>Taurinivorans muris gen. nov., sp. nov., fundamental and realized metabolic niche of a ubiquitous sulfidogenic bacterium in the murine intestine.</title>
        <authorList>
            <person name="Ye H."/>
            <person name="Hanson B.T."/>
            <person name="Loy A."/>
        </authorList>
    </citation>
    <scope>NUCLEOTIDE SEQUENCE</scope>
    <source>
        <strain evidence="14">LT0009</strain>
    </source>
</reference>
<keyword evidence="15" id="KW-1185">Reference proteome</keyword>
<evidence type="ECO:0000256" key="4">
    <source>
        <dbReference type="ARBA" id="ARBA00012358"/>
    </source>
</evidence>
<evidence type="ECO:0000256" key="12">
    <source>
        <dbReference type="ARBA" id="ARBA00030295"/>
    </source>
</evidence>
<keyword evidence="8" id="KW-0408">Iron</keyword>
<evidence type="ECO:0000256" key="6">
    <source>
        <dbReference type="ARBA" id="ARBA00022723"/>
    </source>
</evidence>
<comment type="subunit">
    <text evidence="11">Heterodimer of subunit A (variable subunit) and subunit B (catalytic subunit). Heterodimeric FTR forms a complex with ferredoxin and thioredoxin.</text>
</comment>
<name>A0ABY5Y1L5_9BACT</name>
<evidence type="ECO:0000256" key="5">
    <source>
        <dbReference type="ARBA" id="ARBA00022485"/>
    </source>
</evidence>
<evidence type="ECO:0000256" key="7">
    <source>
        <dbReference type="ARBA" id="ARBA00023002"/>
    </source>
</evidence>
<dbReference type="PANTHER" id="PTHR35113">
    <property type="entry name" value="FERREDOXIN-THIOREDOXIN REDUCTASE CATALYTIC CHAIN, CHLOROPLASTIC"/>
    <property type="match status" value="1"/>
</dbReference>
<evidence type="ECO:0000256" key="11">
    <source>
        <dbReference type="ARBA" id="ARBA00026011"/>
    </source>
</evidence>
<comment type="cofactor">
    <cofactor evidence="1">
        <name>[4Fe-4S] cluster</name>
        <dbReference type="ChEBI" id="CHEBI:49883"/>
    </cofactor>
</comment>
<accession>A0ABY5Y1L5</accession>
<evidence type="ECO:0000313" key="14">
    <source>
        <dbReference type="EMBL" id="UWX06063.1"/>
    </source>
</evidence>
<dbReference type="InterPro" id="IPR004209">
    <property type="entry name" value="FTR_bsu"/>
</dbReference>
<keyword evidence="6" id="KW-0479">Metal-binding</keyword>
<evidence type="ECO:0000313" key="15">
    <source>
        <dbReference type="Proteomes" id="UP001058120"/>
    </source>
</evidence>
<dbReference type="InterPro" id="IPR036644">
    <property type="entry name" value="FTR_bsu_sf"/>
</dbReference>
<evidence type="ECO:0000256" key="1">
    <source>
        <dbReference type="ARBA" id="ARBA00001966"/>
    </source>
</evidence>
<evidence type="ECO:0000256" key="13">
    <source>
        <dbReference type="ARBA" id="ARBA00048150"/>
    </source>
</evidence>
<evidence type="ECO:0000256" key="9">
    <source>
        <dbReference type="ARBA" id="ARBA00023014"/>
    </source>
</evidence>